<dbReference type="PROSITE" id="PS50835">
    <property type="entry name" value="IG_LIKE"/>
    <property type="match status" value="1"/>
</dbReference>
<keyword evidence="5" id="KW-1133">Transmembrane helix</keyword>
<organism evidence="12 13">
    <name type="scientific">Poecilia reticulata</name>
    <name type="common">Guppy</name>
    <name type="synonym">Acanthophacelus reticulatus</name>
    <dbReference type="NCBI Taxonomy" id="8081"/>
    <lineage>
        <taxon>Eukaryota</taxon>
        <taxon>Metazoa</taxon>
        <taxon>Chordata</taxon>
        <taxon>Craniata</taxon>
        <taxon>Vertebrata</taxon>
        <taxon>Euteleostomi</taxon>
        <taxon>Actinopterygii</taxon>
        <taxon>Neopterygii</taxon>
        <taxon>Teleostei</taxon>
        <taxon>Neoteleostei</taxon>
        <taxon>Acanthomorphata</taxon>
        <taxon>Ovalentaria</taxon>
        <taxon>Atherinomorphae</taxon>
        <taxon>Cyprinodontiformes</taxon>
        <taxon>Poeciliidae</taxon>
        <taxon>Poeciliinae</taxon>
        <taxon>Poecilia</taxon>
    </lineage>
</organism>
<evidence type="ECO:0000313" key="13">
    <source>
        <dbReference type="Proteomes" id="UP000242638"/>
    </source>
</evidence>
<evidence type="ECO:0000313" key="12">
    <source>
        <dbReference type="Ensembl" id="ENSPREP00000017269.1"/>
    </source>
</evidence>
<dbReference type="GO" id="GO:0042130">
    <property type="term" value="P:negative regulation of T cell proliferation"/>
    <property type="evidence" value="ECO:0007669"/>
    <property type="project" value="TreeGrafter"/>
</dbReference>
<evidence type="ECO:0000256" key="3">
    <source>
        <dbReference type="ARBA" id="ARBA00022692"/>
    </source>
</evidence>
<dbReference type="PANTHER" id="PTHR25466:SF14">
    <property type="entry name" value="BUTYROPHILIN SUBFAMILY 2 MEMBER A2-LIKE-RELATED"/>
    <property type="match status" value="1"/>
</dbReference>
<accession>A0A3P9P655</accession>
<keyword evidence="6" id="KW-0472">Membrane</keyword>
<keyword evidence="3" id="KW-0812">Transmembrane</keyword>
<keyword evidence="4" id="KW-0732">Signal</keyword>
<dbReference type="Ensembl" id="ENSPRET00000017454.1">
    <property type="protein sequence ID" value="ENSPREP00000017269.1"/>
    <property type="gene ID" value="ENSPREG00000011671.1"/>
</dbReference>
<evidence type="ECO:0000256" key="6">
    <source>
        <dbReference type="ARBA" id="ARBA00023136"/>
    </source>
</evidence>
<keyword evidence="13" id="KW-1185">Reference proteome</keyword>
<evidence type="ECO:0000256" key="1">
    <source>
        <dbReference type="ARBA" id="ARBA00004251"/>
    </source>
</evidence>
<evidence type="ECO:0000256" key="10">
    <source>
        <dbReference type="ARBA" id="ARBA00023319"/>
    </source>
</evidence>
<comment type="subcellular location">
    <subcellularLocation>
        <location evidence="1">Cell membrane</location>
        <topology evidence="1">Single-pass type I membrane protein</topology>
    </subcellularLocation>
</comment>
<feature type="domain" description="Ig-like" evidence="11">
    <location>
        <begin position="137"/>
        <end position="216"/>
    </location>
</feature>
<evidence type="ECO:0000256" key="9">
    <source>
        <dbReference type="ARBA" id="ARBA00023180"/>
    </source>
</evidence>
<dbReference type="InterPro" id="IPR013783">
    <property type="entry name" value="Ig-like_fold"/>
</dbReference>
<dbReference type="GO" id="GO:0006955">
    <property type="term" value="P:immune response"/>
    <property type="evidence" value="ECO:0007669"/>
    <property type="project" value="TreeGrafter"/>
</dbReference>
<evidence type="ECO:0000256" key="2">
    <source>
        <dbReference type="ARBA" id="ARBA00022475"/>
    </source>
</evidence>
<keyword evidence="9" id="KW-0325">Glycoprotein</keyword>
<dbReference type="InterPro" id="IPR051713">
    <property type="entry name" value="T-cell_Activation_Regulation"/>
</dbReference>
<dbReference type="OMA" id="SESCTFI"/>
<evidence type="ECO:0000256" key="4">
    <source>
        <dbReference type="ARBA" id="ARBA00022729"/>
    </source>
</evidence>
<sequence length="228" mass="25741">MQLLSVRFFSDPSEDLGFLLNNIQLNSHLFLSLIAATGTVSCLHNQDCILPCRIDDGIDSITWKRENQQSQIVSYDQASLSEDQISRGNGDLLLRGVKVDDERKYLYSESCTFILGFPDTFFCKVALFYFLILFSAPVSDIRIHQDGNRITCSSEGIYPQPELTWSTEPPSNTALNETTRIHQTEDQLYDISSSLTGPDLIYSCSIRTRRNQRRATLDIPGPESSDNI</sequence>
<reference evidence="12" key="2">
    <citation type="submission" date="2025-08" db="UniProtKB">
        <authorList>
            <consortium name="Ensembl"/>
        </authorList>
    </citation>
    <scope>IDENTIFICATION</scope>
    <source>
        <strain evidence="12">Guanapo</strain>
    </source>
</reference>
<dbReference type="GO" id="GO:0007166">
    <property type="term" value="P:cell surface receptor signaling pathway"/>
    <property type="evidence" value="ECO:0007669"/>
    <property type="project" value="TreeGrafter"/>
</dbReference>
<dbReference type="Pfam" id="PF22705">
    <property type="entry name" value="C2-set_3"/>
    <property type="match status" value="1"/>
</dbReference>
<dbReference type="PANTHER" id="PTHR25466">
    <property type="entry name" value="T-LYMPHOCYTE ACTIVATION ANTIGEN"/>
    <property type="match status" value="1"/>
</dbReference>
<dbReference type="GO" id="GO:0071222">
    <property type="term" value="P:cellular response to lipopolysaccharide"/>
    <property type="evidence" value="ECO:0007669"/>
    <property type="project" value="TreeGrafter"/>
</dbReference>
<dbReference type="Bgee" id="ENSPREG00000011671">
    <property type="expression patterns" value="Expressed in caudal fin"/>
</dbReference>
<dbReference type="GeneTree" id="ENSGT01030000234893"/>
<evidence type="ECO:0000256" key="8">
    <source>
        <dbReference type="ARBA" id="ARBA00023170"/>
    </source>
</evidence>
<evidence type="ECO:0000256" key="5">
    <source>
        <dbReference type="ARBA" id="ARBA00022989"/>
    </source>
</evidence>
<dbReference type="Proteomes" id="UP000242638">
    <property type="component" value="Unassembled WGS sequence"/>
</dbReference>
<dbReference type="SUPFAM" id="SSF48726">
    <property type="entry name" value="Immunoglobulin"/>
    <property type="match status" value="1"/>
</dbReference>
<dbReference type="InterPro" id="IPR007110">
    <property type="entry name" value="Ig-like_dom"/>
</dbReference>
<reference evidence="13" key="1">
    <citation type="submission" date="2013-11" db="EMBL/GenBank/DDBJ databases">
        <title>The genomic landscape of the Guanapo guppy.</title>
        <authorList>
            <person name="Kuenstner A."/>
            <person name="Dreyer C."/>
        </authorList>
    </citation>
    <scope>NUCLEOTIDE SEQUENCE</scope>
    <source>
        <strain evidence="13">Guanapo</strain>
    </source>
</reference>
<dbReference type="GO" id="GO:0042102">
    <property type="term" value="P:positive regulation of T cell proliferation"/>
    <property type="evidence" value="ECO:0007669"/>
    <property type="project" value="TreeGrafter"/>
</dbReference>
<dbReference type="Gene3D" id="2.60.40.10">
    <property type="entry name" value="Immunoglobulins"/>
    <property type="match status" value="2"/>
</dbReference>
<keyword evidence="2" id="KW-1003">Cell membrane</keyword>
<dbReference type="GO" id="GO:0009897">
    <property type="term" value="C:external side of plasma membrane"/>
    <property type="evidence" value="ECO:0007669"/>
    <property type="project" value="TreeGrafter"/>
</dbReference>
<evidence type="ECO:0000256" key="7">
    <source>
        <dbReference type="ARBA" id="ARBA00023157"/>
    </source>
</evidence>
<protein>
    <recommendedName>
        <fullName evidence="11">Ig-like domain-containing protein</fullName>
    </recommendedName>
</protein>
<dbReference type="GO" id="GO:0031295">
    <property type="term" value="P:T cell costimulation"/>
    <property type="evidence" value="ECO:0007669"/>
    <property type="project" value="TreeGrafter"/>
</dbReference>
<keyword evidence="10" id="KW-0393">Immunoglobulin domain</keyword>
<dbReference type="InterPro" id="IPR053896">
    <property type="entry name" value="BTN3A2-like_Ig-C"/>
</dbReference>
<evidence type="ECO:0000259" key="11">
    <source>
        <dbReference type="PROSITE" id="PS50835"/>
    </source>
</evidence>
<name>A0A3P9P655_POERE</name>
<dbReference type="InterPro" id="IPR036179">
    <property type="entry name" value="Ig-like_dom_sf"/>
</dbReference>
<reference evidence="12" key="3">
    <citation type="submission" date="2025-09" db="UniProtKB">
        <authorList>
            <consortium name="Ensembl"/>
        </authorList>
    </citation>
    <scope>IDENTIFICATION</scope>
    <source>
        <strain evidence="12">Guanapo</strain>
    </source>
</reference>
<keyword evidence="8" id="KW-0675">Receptor</keyword>
<proteinExistence type="predicted"/>
<dbReference type="AlphaFoldDB" id="A0A3P9P655"/>
<keyword evidence="7" id="KW-1015">Disulfide bond</keyword>